<dbReference type="EC" id="2.1.1.-" evidence="5"/>
<sequence>MDLQPSRLGTKEHWDDVYRKEVQNFEDFGDEGEVWFGEDVAEKMVEWCLEHVPPPSKPFCLDVGTGNGSLLLELAENGYEQTRLMGVDYSEDSIKLARYIASLRHRFSCTFSCADFLGDTLPLTLPSMPPSLPPPESAPSSPEGQWDLLLDKGTYDAMALADRLPDGSILTDKYPTRVNTLLKEGGFFLITSCNFTEEELKEAFSRPSSGLTYHSRVSHPTFSFGGKMGSTVSTVAFCKC</sequence>
<dbReference type="GO" id="GO:0016192">
    <property type="term" value="P:vesicle-mediated transport"/>
    <property type="evidence" value="ECO:0007669"/>
    <property type="project" value="UniProtKB-UniRule"/>
</dbReference>
<keyword evidence="2 5" id="KW-0489">Methyltransferase</keyword>
<keyword evidence="1 5" id="KW-0963">Cytoplasm</keyword>
<dbReference type="Proteomes" id="UP000886523">
    <property type="component" value="Unassembled WGS sequence"/>
</dbReference>
<dbReference type="Gene3D" id="3.40.50.150">
    <property type="entry name" value="Vaccinia Virus protein VP39"/>
    <property type="match status" value="1"/>
</dbReference>
<evidence type="ECO:0000256" key="3">
    <source>
        <dbReference type="ARBA" id="ARBA00022679"/>
    </source>
</evidence>
<dbReference type="InterPro" id="IPR029063">
    <property type="entry name" value="SAM-dependent_MTases_sf"/>
</dbReference>
<evidence type="ECO:0000256" key="5">
    <source>
        <dbReference type="HAMAP-Rule" id="MF_03188"/>
    </source>
</evidence>
<dbReference type="GO" id="GO:0016279">
    <property type="term" value="F:protein-lysine N-methyltransferase activity"/>
    <property type="evidence" value="ECO:0007669"/>
    <property type="project" value="UniProtKB-UniRule"/>
</dbReference>
<dbReference type="GO" id="GO:0005737">
    <property type="term" value="C:cytoplasm"/>
    <property type="evidence" value="ECO:0007669"/>
    <property type="project" value="UniProtKB-SubCell"/>
</dbReference>
<evidence type="ECO:0000259" key="6">
    <source>
        <dbReference type="Pfam" id="PF13847"/>
    </source>
</evidence>
<evidence type="ECO:0000256" key="4">
    <source>
        <dbReference type="ARBA" id="ARBA00022691"/>
    </source>
</evidence>
<dbReference type="HAMAP" id="MF_03188">
    <property type="entry name" value="Methyltr_EFM4"/>
    <property type="match status" value="1"/>
</dbReference>
<keyword evidence="3 5" id="KW-0808">Transferase</keyword>
<evidence type="ECO:0000256" key="2">
    <source>
        <dbReference type="ARBA" id="ARBA00022603"/>
    </source>
</evidence>
<dbReference type="AlphaFoldDB" id="A0A9P6BCN0"/>
<dbReference type="GO" id="GO:0032259">
    <property type="term" value="P:methylation"/>
    <property type="evidence" value="ECO:0007669"/>
    <property type="project" value="UniProtKB-KW"/>
</dbReference>
<organism evidence="7 8">
    <name type="scientific">Hydnum rufescens UP504</name>
    <dbReference type="NCBI Taxonomy" id="1448309"/>
    <lineage>
        <taxon>Eukaryota</taxon>
        <taxon>Fungi</taxon>
        <taxon>Dikarya</taxon>
        <taxon>Basidiomycota</taxon>
        <taxon>Agaricomycotina</taxon>
        <taxon>Agaricomycetes</taxon>
        <taxon>Cantharellales</taxon>
        <taxon>Hydnaceae</taxon>
        <taxon>Hydnum</taxon>
    </lineage>
</organism>
<evidence type="ECO:0000313" key="8">
    <source>
        <dbReference type="Proteomes" id="UP000886523"/>
    </source>
</evidence>
<comment type="subcellular location">
    <subcellularLocation>
        <location evidence="5">Cytoplasm</location>
    </subcellularLocation>
</comment>
<dbReference type="InterPro" id="IPR026635">
    <property type="entry name" value="Efm4/METTL10"/>
</dbReference>
<feature type="domain" description="Methyltransferase" evidence="6">
    <location>
        <begin position="61"/>
        <end position="205"/>
    </location>
</feature>
<dbReference type="OrthoDB" id="10069295at2759"/>
<dbReference type="CDD" id="cd02440">
    <property type="entry name" value="AdoMet_MTases"/>
    <property type="match status" value="1"/>
</dbReference>
<name>A0A9P6BCN0_9AGAM</name>
<reference evidence="7" key="1">
    <citation type="journal article" date="2020" name="Nat. Commun.">
        <title>Large-scale genome sequencing of mycorrhizal fungi provides insights into the early evolution of symbiotic traits.</title>
        <authorList>
            <person name="Miyauchi S."/>
            <person name="Kiss E."/>
            <person name="Kuo A."/>
            <person name="Drula E."/>
            <person name="Kohler A."/>
            <person name="Sanchez-Garcia M."/>
            <person name="Morin E."/>
            <person name="Andreopoulos B."/>
            <person name="Barry K.W."/>
            <person name="Bonito G."/>
            <person name="Buee M."/>
            <person name="Carver A."/>
            <person name="Chen C."/>
            <person name="Cichocki N."/>
            <person name="Clum A."/>
            <person name="Culley D."/>
            <person name="Crous P.W."/>
            <person name="Fauchery L."/>
            <person name="Girlanda M."/>
            <person name="Hayes R.D."/>
            <person name="Keri Z."/>
            <person name="LaButti K."/>
            <person name="Lipzen A."/>
            <person name="Lombard V."/>
            <person name="Magnuson J."/>
            <person name="Maillard F."/>
            <person name="Murat C."/>
            <person name="Nolan M."/>
            <person name="Ohm R.A."/>
            <person name="Pangilinan J."/>
            <person name="Pereira M.F."/>
            <person name="Perotto S."/>
            <person name="Peter M."/>
            <person name="Pfister S."/>
            <person name="Riley R."/>
            <person name="Sitrit Y."/>
            <person name="Stielow J.B."/>
            <person name="Szollosi G."/>
            <person name="Zifcakova L."/>
            <person name="Stursova M."/>
            <person name="Spatafora J.W."/>
            <person name="Tedersoo L."/>
            <person name="Vaario L.M."/>
            <person name="Yamada A."/>
            <person name="Yan M."/>
            <person name="Wang P."/>
            <person name="Xu J."/>
            <person name="Bruns T."/>
            <person name="Baldrian P."/>
            <person name="Vilgalys R."/>
            <person name="Dunand C."/>
            <person name="Henrissat B."/>
            <person name="Grigoriev I.V."/>
            <person name="Hibbett D."/>
            <person name="Nagy L.G."/>
            <person name="Martin F.M."/>
        </authorList>
    </citation>
    <scope>NUCLEOTIDE SEQUENCE</scope>
    <source>
        <strain evidence="7">UP504</strain>
    </source>
</reference>
<proteinExistence type="inferred from homology"/>
<comment type="function">
    <text evidence="5">S-adenosyl-L-methionine-dependent protein-lysine N-methyltransferase that mono- and dimethylates elongation factor 1-alpha at 'Lys-316'. May play a role in intracellular transport.</text>
</comment>
<gene>
    <name evidence="5" type="primary">EFM4</name>
    <name evidence="7" type="ORF">BS47DRAFT_1323469</name>
</gene>
<dbReference type="Pfam" id="PF13847">
    <property type="entry name" value="Methyltransf_31"/>
    <property type="match status" value="1"/>
</dbReference>
<accession>A0A9P6BCN0</accession>
<dbReference type="SUPFAM" id="SSF53335">
    <property type="entry name" value="S-adenosyl-L-methionine-dependent methyltransferases"/>
    <property type="match status" value="1"/>
</dbReference>
<comment type="caution">
    <text evidence="7">The sequence shown here is derived from an EMBL/GenBank/DDBJ whole genome shotgun (WGS) entry which is preliminary data.</text>
</comment>
<evidence type="ECO:0000256" key="1">
    <source>
        <dbReference type="ARBA" id="ARBA00022490"/>
    </source>
</evidence>
<evidence type="ECO:0000313" key="7">
    <source>
        <dbReference type="EMBL" id="KAF9520920.1"/>
    </source>
</evidence>
<dbReference type="PANTHER" id="PTHR12843">
    <property type="entry name" value="PROTEIN-LYSINE N-METHYLTRANSFERASE METTL10"/>
    <property type="match status" value="1"/>
</dbReference>
<comment type="similarity">
    <text evidence="5">Belongs to the class I-like SAM-binding methyltransferase superfamily. EFM4 family.</text>
</comment>
<dbReference type="InterPro" id="IPR025714">
    <property type="entry name" value="Methyltranfer_dom"/>
</dbReference>
<protein>
    <recommendedName>
        <fullName evidence="5">Protein-lysine N-methyltransferase EFM4</fullName>
        <ecNumber evidence="5">2.1.1.-</ecNumber>
    </recommendedName>
    <alternativeName>
        <fullName evidence="5">Elongation factor methyltransferase 4</fullName>
    </alternativeName>
</protein>
<keyword evidence="8" id="KW-1185">Reference proteome</keyword>
<keyword evidence="4 5" id="KW-0949">S-adenosyl-L-methionine</keyword>
<keyword evidence="5" id="KW-0813">Transport</keyword>
<dbReference type="PANTHER" id="PTHR12843:SF5">
    <property type="entry name" value="EEF1A LYSINE METHYLTRANSFERASE 2"/>
    <property type="match status" value="1"/>
</dbReference>
<dbReference type="EMBL" id="MU128910">
    <property type="protein sequence ID" value="KAF9520920.1"/>
    <property type="molecule type" value="Genomic_DNA"/>
</dbReference>